<dbReference type="Gene3D" id="2.60.120.650">
    <property type="entry name" value="Cupin"/>
    <property type="match status" value="1"/>
</dbReference>
<sequence length="277" mass="32335">MAFEKDFINEWPPPSQPLNSSLEEPYKKKYKLEKDCHCSSVFSPDEIQLACNEDNMDMRSLLAKWWKRRVQEKNSELSERKGSPRTLLNHILKLPSAKQFLKLCIDHLRKDIDRNRRELALCWYLLGDTNEAMNHMQHYLAHTDHQSVNNDAKWTAKLIEKQHNVLQGQEKLLLALKERHLTRYELPPTNKVERRDASDLSVNEFFHHYAMSHTPLIITGLKTTTVKWDLEHIKKAVGHKVAPLRKSVSDSVEWAKLESCGQSTVSDFIEAVKRKES</sequence>
<accession>A0AAN0K004</accession>
<feature type="region of interest" description="Disordered" evidence="1">
    <location>
        <begin position="1"/>
        <end position="22"/>
    </location>
</feature>
<evidence type="ECO:0000256" key="1">
    <source>
        <dbReference type="SAM" id="MobiDB-lite"/>
    </source>
</evidence>
<evidence type="ECO:0000313" key="2">
    <source>
        <dbReference type="EnsemblMetazoa" id="XP_019862491.1"/>
    </source>
</evidence>
<dbReference type="EnsemblMetazoa" id="XM_020006932.1">
    <property type="protein sequence ID" value="XP_019862491.1"/>
    <property type="gene ID" value="LOC105315677"/>
</dbReference>
<protein>
    <submittedName>
        <fullName evidence="2">Uncharacterized protein</fullName>
    </submittedName>
</protein>
<dbReference type="GeneID" id="105315677"/>
<evidence type="ECO:0000313" key="3">
    <source>
        <dbReference type="Proteomes" id="UP000007879"/>
    </source>
</evidence>
<name>A0AAN0K004_AMPQE</name>
<proteinExistence type="predicted"/>
<dbReference type="AlphaFoldDB" id="A0AAN0K004"/>
<organism evidence="2 3">
    <name type="scientific">Amphimedon queenslandica</name>
    <name type="common">Sponge</name>
    <dbReference type="NCBI Taxonomy" id="400682"/>
    <lineage>
        <taxon>Eukaryota</taxon>
        <taxon>Metazoa</taxon>
        <taxon>Porifera</taxon>
        <taxon>Demospongiae</taxon>
        <taxon>Heteroscleromorpha</taxon>
        <taxon>Haplosclerida</taxon>
        <taxon>Niphatidae</taxon>
        <taxon>Amphimedon</taxon>
    </lineage>
</organism>
<keyword evidence="3" id="KW-1185">Reference proteome</keyword>
<reference evidence="2" key="2">
    <citation type="submission" date="2024-06" db="UniProtKB">
        <authorList>
            <consortium name="EnsemblMetazoa"/>
        </authorList>
    </citation>
    <scope>IDENTIFICATION</scope>
</reference>
<reference evidence="3" key="1">
    <citation type="journal article" date="2010" name="Nature">
        <title>The Amphimedon queenslandica genome and the evolution of animal complexity.</title>
        <authorList>
            <person name="Srivastava M."/>
            <person name="Simakov O."/>
            <person name="Chapman J."/>
            <person name="Fahey B."/>
            <person name="Gauthier M.E."/>
            <person name="Mitros T."/>
            <person name="Richards G.S."/>
            <person name="Conaco C."/>
            <person name="Dacre M."/>
            <person name="Hellsten U."/>
            <person name="Larroux C."/>
            <person name="Putnam N.H."/>
            <person name="Stanke M."/>
            <person name="Adamska M."/>
            <person name="Darling A."/>
            <person name="Degnan S.M."/>
            <person name="Oakley T.H."/>
            <person name="Plachetzki D.C."/>
            <person name="Zhai Y."/>
            <person name="Adamski M."/>
            <person name="Calcino A."/>
            <person name="Cummins S.F."/>
            <person name="Goodstein D.M."/>
            <person name="Harris C."/>
            <person name="Jackson D.J."/>
            <person name="Leys S.P."/>
            <person name="Shu S."/>
            <person name="Woodcroft B.J."/>
            <person name="Vervoort M."/>
            <person name="Kosik K.S."/>
            <person name="Manning G."/>
            <person name="Degnan B.M."/>
            <person name="Rokhsar D.S."/>
        </authorList>
    </citation>
    <scope>NUCLEOTIDE SEQUENCE [LARGE SCALE GENOMIC DNA]</scope>
</reference>
<dbReference type="RefSeq" id="XP_019862491.1">
    <property type="nucleotide sequence ID" value="XM_020006932.1"/>
</dbReference>
<dbReference type="Proteomes" id="UP000007879">
    <property type="component" value="Unassembled WGS sequence"/>
</dbReference>
<dbReference type="KEGG" id="aqu:105315677"/>